<sequence length="234" mass="26555">MGRRKIDIEEIVDTKKRIVTFSKRRTGLERKLAQLCKLCADIVFCLIVFSPAGRAYTFSNSPSGACEVVERFVEEYDKNDCRSKNSTQRRNKAGVGSRSDDSYWWDIIDMEKLDSVEKLKAMRETLANLKQNLLARKEKLTVAAASSPLSSLSSTIDDTIMKDRMVEDDTAATITEEQEAWENCAEGHPNLDLNLSLGWQFKEKTSTSLLEDDEEEFPLLTRGQTHTLTELALF</sequence>
<comment type="caution">
    <text evidence="8">The sequence shown here is derived from an EMBL/GenBank/DDBJ whole genome shotgun (WGS) entry which is preliminary data.</text>
</comment>
<accession>A0AA41SDT8</accession>
<dbReference type="PROSITE" id="PS50066">
    <property type="entry name" value="MADS_BOX_2"/>
    <property type="match status" value="1"/>
</dbReference>
<evidence type="ECO:0000313" key="9">
    <source>
        <dbReference type="Proteomes" id="UP001177140"/>
    </source>
</evidence>
<comment type="subcellular location">
    <subcellularLocation>
        <location evidence="1">Nucleus</location>
    </subcellularLocation>
</comment>
<dbReference type="SUPFAM" id="SSF55455">
    <property type="entry name" value="SRF-like"/>
    <property type="match status" value="1"/>
</dbReference>
<evidence type="ECO:0000313" key="8">
    <source>
        <dbReference type="EMBL" id="MCL7031663.1"/>
    </source>
</evidence>
<dbReference type="CDD" id="cd00266">
    <property type="entry name" value="MADS_SRF_like"/>
    <property type="match status" value="1"/>
</dbReference>
<evidence type="ECO:0000256" key="6">
    <source>
        <dbReference type="SAM" id="Coils"/>
    </source>
</evidence>
<protein>
    <recommendedName>
        <fullName evidence="7">MADS-box domain-containing protein</fullName>
    </recommendedName>
</protein>
<keyword evidence="4" id="KW-0804">Transcription</keyword>
<dbReference type="Proteomes" id="UP001177140">
    <property type="component" value="Unassembled WGS sequence"/>
</dbReference>
<keyword evidence="9" id="KW-1185">Reference proteome</keyword>
<keyword evidence="6" id="KW-0175">Coiled coil</keyword>
<dbReference type="Pfam" id="PF00319">
    <property type="entry name" value="SRF-TF"/>
    <property type="match status" value="1"/>
</dbReference>
<dbReference type="Gene3D" id="3.40.1810.10">
    <property type="entry name" value="Transcription factor, MADS-box"/>
    <property type="match status" value="1"/>
</dbReference>
<dbReference type="GO" id="GO:0045944">
    <property type="term" value="P:positive regulation of transcription by RNA polymerase II"/>
    <property type="evidence" value="ECO:0007669"/>
    <property type="project" value="InterPro"/>
</dbReference>
<dbReference type="AlphaFoldDB" id="A0AA41SDT8"/>
<feature type="coiled-coil region" evidence="6">
    <location>
        <begin position="112"/>
        <end position="139"/>
    </location>
</feature>
<keyword evidence="3" id="KW-0238">DNA-binding</keyword>
<evidence type="ECO:0000259" key="7">
    <source>
        <dbReference type="PROSITE" id="PS50066"/>
    </source>
</evidence>
<dbReference type="InterPro" id="IPR033897">
    <property type="entry name" value="SRF-like_MADS-box"/>
</dbReference>
<keyword evidence="2" id="KW-0805">Transcription regulation</keyword>
<organism evidence="8 9">
    <name type="scientific">Papaver nudicaule</name>
    <name type="common">Iceland poppy</name>
    <dbReference type="NCBI Taxonomy" id="74823"/>
    <lineage>
        <taxon>Eukaryota</taxon>
        <taxon>Viridiplantae</taxon>
        <taxon>Streptophyta</taxon>
        <taxon>Embryophyta</taxon>
        <taxon>Tracheophyta</taxon>
        <taxon>Spermatophyta</taxon>
        <taxon>Magnoliopsida</taxon>
        <taxon>Ranunculales</taxon>
        <taxon>Papaveraceae</taxon>
        <taxon>Papaveroideae</taxon>
        <taxon>Papaver</taxon>
    </lineage>
</organism>
<reference evidence="8" key="1">
    <citation type="submission" date="2022-03" db="EMBL/GenBank/DDBJ databases">
        <title>A functionally conserved STORR gene fusion in Papaver species that diverged 16.8 million years ago.</title>
        <authorList>
            <person name="Catania T."/>
        </authorList>
    </citation>
    <scope>NUCLEOTIDE SEQUENCE</scope>
    <source>
        <strain evidence="8">S-191538</strain>
    </source>
</reference>
<proteinExistence type="predicted"/>
<keyword evidence="5" id="KW-0539">Nucleus</keyword>
<dbReference type="SMART" id="SM00432">
    <property type="entry name" value="MADS"/>
    <property type="match status" value="1"/>
</dbReference>
<feature type="domain" description="MADS-box" evidence="7">
    <location>
        <begin position="1"/>
        <end position="62"/>
    </location>
</feature>
<dbReference type="GO" id="GO:0005634">
    <property type="term" value="C:nucleus"/>
    <property type="evidence" value="ECO:0007669"/>
    <property type="project" value="UniProtKB-SubCell"/>
</dbReference>
<dbReference type="PANTHER" id="PTHR11945:SF534">
    <property type="entry name" value="MYOCYTE-SPECIFIC ENHANCER FACTOR 2"/>
    <property type="match status" value="1"/>
</dbReference>
<dbReference type="InterPro" id="IPR002100">
    <property type="entry name" value="TF_MADSbox"/>
</dbReference>
<dbReference type="InterPro" id="IPR036879">
    <property type="entry name" value="TF_MADSbox_sf"/>
</dbReference>
<evidence type="ECO:0000256" key="3">
    <source>
        <dbReference type="ARBA" id="ARBA00023125"/>
    </source>
</evidence>
<dbReference type="PRINTS" id="PR00404">
    <property type="entry name" value="MADSDOMAIN"/>
</dbReference>
<evidence type="ECO:0000256" key="4">
    <source>
        <dbReference type="ARBA" id="ARBA00023163"/>
    </source>
</evidence>
<dbReference type="GO" id="GO:0000981">
    <property type="term" value="F:DNA-binding transcription factor activity, RNA polymerase II-specific"/>
    <property type="evidence" value="ECO:0007669"/>
    <property type="project" value="InterPro"/>
</dbReference>
<dbReference type="EMBL" id="JAJJMA010114485">
    <property type="protein sequence ID" value="MCL7031663.1"/>
    <property type="molecule type" value="Genomic_DNA"/>
</dbReference>
<evidence type="ECO:0000256" key="5">
    <source>
        <dbReference type="ARBA" id="ARBA00023242"/>
    </source>
</evidence>
<evidence type="ECO:0000256" key="1">
    <source>
        <dbReference type="ARBA" id="ARBA00004123"/>
    </source>
</evidence>
<name>A0AA41SDT8_PAPNU</name>
<dbReference type="PANTHER" id="PTHR11945">
    <property type="entry name" value="MADS BOX PROTEIN"/>
    <property type="match status" value="1"/>
</dbReference>
<evidence type="ECO:0000256" key="2">
    <source>
        <dbReference type="ARBA" id="ARBA00023015"/>
    </source>
</evidence>
<gene>
    <name evidence="8" type="ORF">MKW94_028251</name>
</gene>
<dbReference type="GO" id="GO:0046983">
    <property type="term" value="F:protein dimerization activity"/>
    <property type="evidence" value="ECO:0007669"/>
    <property type="project" value="InterPro"/>
</dbReference>
<dbReference type="GO" id="GO:0000978">
    <property type="term" value="F:RNA polymerase II cis-regulatory region sequence-specific DNA binding"/>
    <property type="evidence" value="ECO:0007669"/>
    <property type="project" value="TreeGrafter"/>
</dbReference>